<dbReference type="STRING" id="929558.SMGD1_2063"/>
<organism evidence="2 3">
    <name type="scientific">Sulfurimonas gotlandica (strain DSM 19862 / JCM 16533 / GD1)</name>
    <dbReference type="NCBI Taxonomy" id="929558"/>
    <lineage>
        <taxon>Bacteria</taxon>
        <taxon>Pseudomonadati</taxon>
        <taxon>Campylobacterota</taxon>
        <taxon>Epsilonproteobacteria</taxon>
        <taxon>Campylobacterales</taxon>
        <taxon>Sulfurimonadaceae</taxon>
        <taxon>Sulfurimonas</taxon>
    </lineage>
</organism>
<keyword evidence="3" id="KW-1185">Reference proteome</keyword>
<feature type="transmembrane region" description="Helical" evidence="1">
    <location>
        <begin position="7"/>
        <end position="33"/>
    </location>
</feature>
<evidence type="ECO:0000256" key="1">
    <source>
        <dbReference type="SAM" id="Phobius"/>
    </source>
</evidence>
<comment type="caution">
    <text evidence="2">The sequence shown here is derived from an EMBL/GenBank/DDBJ whole genome shotgun (WGS) entry which is preliminary data.</text>
</comment>
<keyword evidence="1" id="KW-0812">Transmembrane</keyword>
<dbReference type="EMBL" id="AFRZ01000001">
    <property type="protein sequence ID" value="EHP30586.1"/>
    <property type="molecule type" value="Genomic_DNA"/>
</dbReference>
<dbReference type="Proteomes" id="UP000006431">
    <property type="component" value="Unassembled WGS sequence"/>
</dbReference>
<keyword evidence="1" id="KW-1133">Transmembrane helix</keyword>
<evidence type="ECO:0000313" key="3">
    <source>
        <dbReference type="Proteomes" id="UP000006431"/>
    </source>
</evidence>
<evidence type="ECO:0000313" key="2">
    <source>
        <dbReference type="EMBL" id="EHP30586.1"/>
    </source>
</evidence>
<dbReference type="RefSeq" id="WP_008341302.1">
    <property type="nucleotide sequence ID" value="NZ_AFRZ01000001.1"/>
</dbReference>
<reference evidence="2 3" key="1">
    <citation type="journal article" date="2012" name="Proc. Natl. Acad. Sci. U.S.A.">
        <title>Genome and physiology of a model Epsilonproteobacterium responsible for sulfide detoxification in marine oxygen depletion zones.</title>
        <authorList>
            <person name="Grote J."/>
            <person name="Schott T."/>
            <person name="Bruckner C.G."/>
            <person name="Glockner F.O."/>
            <person name="Jost G."/>
            <person name="Teeling H."/>
            <person name="Labrenz M."/>
            <person name="Jurgens K."/>
        </authorList>
    </citation>
    <scope>NUCLEOTIDE SEQUENCE [LARGE SCALE GENOMIC DNA]</scope>
    <source>
        <strain evidence="2 3">GD1</strain>
    </source>
</reference>
<dbReference type="AlphaFoldDB" id="H1FX90"/>
<proteinExistence type="predicted"/>
<keyword evidence="1" id="KW-0472">Membrane</keyword>
<gene>
    <name evidence="2" type="ORF">SMGD1_2063</name>
</gene>
<name>H1FX90_SULGG</name>
<protein>
    <submittedName>
        <fullName evidence="2">Uncharacterized protein</fullName>
    </submittedName>
</protein>
<dbReference type="HOGENOM" id="CLU_2921080_0_0_7"/>
<sequence length="61" mass="6534">MIAFIIILIAIAGIGFLQGGFIALIVSIISSIIGYFTSIYLTLVIVVLVAASLVYFKVKNK</sequence>
<dbReference type="PATRIC" id="fig|929558.5.peg.2054"/>
<feature type="transmembrane region" description="Helical" evidence="1">
    <location>
        <begin position="39"/>
        <end position="56"/>
    </location>
</feature>
<accession>H1FX90</accession>